<dbReference type="Proteomes" id="UP000248817">
    <property type="component" value="Unassembled WGS sequence"/>
</dbReference>
<evidence type="ECO:0000313" key="1">
    <source>
        <dbReference type="EMBL" id="PYI32958.1"/>
    </source>
</evidence>
<reference evidence="1 2" key="1">
    <citation type="submission" date="2018-02" db="EMBL/GenBank/DDBJ databases">
        <title>The genomes of Aspergillus section Nigri reveals drivers in fungal speciation.</title>
        <authorList>
            <consortium name="DOE Joint Genome Institute"/>
            <person name="Vesth T.C."/>
            <person name="Nybo J."/>
            <person name="Theobald S."/>
            <person name="Brandl J."/>
            <person name="Frisvad J.C."/>
            <person name="Nielsen K.F."/>
            <person name="Lyhne E.K."/>
            <person name="Kogle M.E."/>
            <person name="Kuo A."/>
            <person name="Riley R."/>
            <person name="Clum A."/>
            <person name="Nolan M."/>
            <person name="Lipzen A."/>
            <person name="Salamov A."/>
            <person name="Henrissat B."/>
            <person name="Wiebenga A."/>
            <person name="De vries R.P."/>
            <person name="Grigoriev I.V."/>
            <person name="Mortensen U.H."/>
            <person name="Andersen M.R."/>
            <person name="Baker S.E."/>
        </authorList>
    </citation>
    <scope>NUCLEOTIDE SEQUENCE [LARGE SCALE GENOMIC DNA]</scope>
    <source>
        <strain evidence="1 2">CBS 114.80</strain>
    </source>
</reference>
<dbReference type="EMBL" id="KZ825487">
    <property type="protein sequence ID" value="PYI32958.1"/>
    <property type="molecule type" value="Genomic_DNA"/>
</dbReference>
<name>A0A2V5I867_9EURO</name>
<protein>
    <submittedName>
        <fullName evidence="1">Uncharacterized protein</fullName>
    </submittedName>
</protein>
<accession>A0A2V5I867</accession>
<keyword evidence="2" id="KW-1185">Reference proteome</keyword>
<proteinExistence type="predicted"/>
<evidence type="ECO:0000313" key="2">
    <source>
        <dbReference type="Proteomes" id="UP000248817"/>
    </source>
</evidence>
<dbReference type="AlphaFoldDB" id="A0A2V5I867"/>
<gene>
    <name evidence="1" type="ORF">BP00DRAFT_133983</name>
</gene>
<sequence>MVGDWSSPLNPSSTRTTFPGVPWRDHRASWGLSGLFPISLLGLQWSGCYDKAIRGTMRSTAKLILQCSDFRLQRSYCPPSERHSMLMIRKQNTLSYSVCERAANYLPSSKLVLRDYAPSISGGWVAGNMRLQQQRYKIYSTRCNEEQVPTELPQFATSIRAVSIIAAI</sequence>
<organism evidence="1 2">
    <name type="scientific">Aspergillus indologenus CBS 114.80</name>
    <dbReference type="NCBI Taxonomy" id="1450541"/>
    <lineage>
        <taxon>Eukaryota</taxon>
        <taxon>Fungi</taxon>
        <taxon>Dikarya</taxon>
        <taxon>Ascomycota</taxon>
        <taxon>Pezizomycotina</taxon>
        <taxon>Eurotiomycetes</taxon>
        <taxon>Eurotiomycetidae</taxon>
        <taxon>Eurotiales</taxon>
        <taxon>Aspergillaceae</taxon>
        <taxon>Aspergillus</taxon>
        <taxon>Aspergillus subgen. Circumdati</taxon>
    </lineage>
</organism>